<dbReference type="FunFam" id="3.20.20.80:FF:000086">
    <property type="entry name" value="1,3-beta-glucanosyltransferase"/>
    <property type="match status" value="1"/>
</dbReference>
<dbReference type="Proteomes" id="UP000704712">
    <property type="component" value="Unassembled WGS sequence"/>
</dbReference>
<keyword evidence="7" id="KW-0808">Transferase</keyword>
<keyword evidence="9" id="KW-1185">Reference proteome</keyword>
<feature type="compositionally biased region" description="Polar residues" evidence="5">
    <location>
        <begin position="411"/>
        <end position="420"/>
    </location>
</feature>
<keyword evidence="2 6" id="KW-0732">Signal</keyword>
<dbReference type="InterPro" id="IPR004886">
    <property type="entry name" value="Glucanosyltransferase"/>
</dbReference>
<dbReference type="EMBL" id="JAACNO010003203">
    <property type="protein sequence ID" value="KAF4128010.1"/>
    <property type="molecule type" value="Genomic_DNA"/>
</dbReference>
<dbReference type="PANTHER" id="PTHR31468:SF2">
    <property type="entry name" value="1,3-BETA-GLUCANOSYLTRANSFERASE GAS1"/>
    <property type="match status" value="1"/>
</dbReference>
<dbReference type="Gene3D" id="3.20.20.80">
    <property type="entry name" value="Glycosidases"/>
    <property type="match status" value="1"/>
</dbReference>
<dbReference type="Pfam" id="PF03198">
    <property type="entry name" value="Glyco_hydro_72"/>
    <property type="match status" value="1"/>
</dbReference>
<feature type="compositionally biased region" description="Low complexity" evidence="5">
    <location>
        <begin position="421"/>
        <end position="440"/>
    </location>
</feature>
<reference evidence="7" key="1">
    <citation type="submission" date="2020-04" db="EMBL/GenBank/DDBJ databases">
        <title>Hybrid Assembly of Korean Phytophthora infestans isolates.</title>
        <authorList>
            <person name="Prokchorchik M."/>
            <person name="Lee Y."/>
            <person name="Seo J."/>
            <person name="Cho J.-H."/>
            <person name="Park Y.-E."/>
            <person name="Jang D.-C."/>
            <person name="Im J.-S."/>
            <person name="Choi J.-G."/>
            <person name="Park H.-J."/>
            <person name="Lee G.-B."/>
            <person name="Lee Y.-G."/>
            <person name="Hong S.-Y."/>
            <person name="Cho K."/>
            <person name="Sohn K.H."/>
        </authorList>
    </citation>
    <scope>NUCLEOTIDE SEQUENCE</scope>
    <source>
        <strain evidence="7">KR_1_A1</strain>
        <strain evidence="8">KR_2_A2</strain>
    </source>
</reference>
<dbReference type="EMBL" id="WSZM01000097">
    <property type="protein sequence ID" value="KAF4042710.1"/>
    <property type="molecule type" value="Genomic_DNA"/>
</dbReference>
<gene>
    <name evidence="7" type="ORF">GN244_ATG05016</name>
    <name evidence="8" type="ORF">GN958_ATG22838</name>
</gene>
<feature type="chain" id="PRO_5036239904" evidence="6">
    <location>
        <begin position="21"/>
        <end position="462"/>
    </location>
</feature>
<evidence type="ECO:0000256" key="2">
    <source>
        <dbReference type="ARBA" id="ARBA00022729"/>
    </source>
</evidence>
<evidence type="ECO:0000313" key="8">
    <source>
        <dbReference type="EMBL" id="KAF4128010.1"/>
    </source>
</evidence>
<proteinExistence type="inferred from homology"/>
<evidence type="ECO:0000256" key="6">
    <source>
        <dbReference type="SAM" id="SignalP"/>
    </source>
</evidence>
<comment type="similarity">
    <text evidence="1">Belongs to the glycosyl hydrolase 72 family.</text>
</comment>
<dbReference type="GO" id="GO:0042124">
    <property type="term" value="F:1,3-beta-glucanosyltransferase activity"/>
    <property type="evidence" value="ECO:0007669"/>
    <property type="project" value="TreeGrafter"/>
</dbReference>
<dbReference type="GO" id="GO:0005886">
    <property type="term" value="C:plasma membrane"/>
    <property type="evidence" value="ECO:0007669"/>
    <property type="project" value="TreeGrafter"/>
</dbReference>
<dbReference type="Proteomes" id="UP000602510">
    <property type="component" value="Unassembled WGS sequence"/>
</dbReference>
<accession>A0A833WMU7</accession>
<dbReference type="InterPro" id="IPR017853">
    <property type="entry name" value="GH"/>
</dbReference>
<keyword evidence="3" id="KW-1015">Disulfide bond</keyword>
<protein>
    <submittedName>
        <fullName evidence="7">Glucanosyltransferase</fullName>
    </submittedName>
</protein>
<dbReference type="PANTHER" id="PTHR31468">
    <property type="entry name" value="1,3-BETA-GLUCANOSYLTRANSFERASE GAS1"/>
    <property type="match status" value="1"/>
</dbReference>
<comment type="caution">
    <text evidence="7">The sequence shown here is derived from an EMBL/GenBank/DDBJ whole genome shotgun (WGS) entry which is preliminary data.</text>
</comment>
<evidence type="ECO:0000256" key="5">
    <source>
        <dbReference type="SAM" id="MobiDB-lite"/>
    </source>
</evidence>
<dbReference type="GO" id="GO:0034411">
    <property type="term" value="P:cell wall (1-&gt;3)-beta-D-glucan biosynthetic process"/>
    <property type="evidence" value="ECO:0007669"/>
    <property type="project" value="TreeGrafter"/>
</dbReference>
<sequence>MYFAKVFAAVTALAASSVSAYTNPIMIKNYKMFDSNTGDYFAVKGVDYYPRPNSGELNVNNYDFFSDDNSSIWKDDIAYLAEAGVNAVRLYAVDPSKSHDGFMCELRKYGMYALVDLGASCENCSITVDEYPACYPGALKTRGQQIITEFAQYDNTLGFSAGNEINNLVKDASTNAPCQKKFIRDMRAFIGGCSSTMRSIPVGVVMADPDTTNNNRELNAQYYNCRTESSDKYENAEWYGLNTDQYCDGDVTELADADGFSQLLTDFSNYSMSIPVMLTEYGCVNPSFPTVGKYEAQRTWRQAGWLLGEKFREVFSGGFVFEFATEMANSDGSGSTTSSYPFTTYGAQTMYSDTDFSSESSYTDFTADSDRINPPACPSGFSALALSTWESDSVEDTSCPSKVLNYECSGQKSSDWTSYQGTTSSAASGGTAESSGDSSDASALSMSSTSLLLVVYAIATLL</sequence>
<evidence type="ECO:0000256" key="4">
    <source>
        <dbReference type="ARBA" id="ARBA00023180"/>
    </source>
</evidence>
<evidence type="ECO:0000313" key="9">
    <source>
        <dbReference type="Proteomes" id="UP000602510"/>
    </source>
</evidence>
<evidence type="ECO:0000313" key="7">
    <source>
        <dbReference type="EMBL" id="KAF4042710.1"/>
    </source>
</evidence>
<dbReference type="SUPFAM" id="SSF51445">
    <property type="entry name" value="(Trans)glycosidases"/>
    <property type="match status" value="1"/>
</dbReference>
<feature type="signal peptide" evidence="6">
    <location>
        <begin position="1"/>
        <end position="20"/>
    </location>
</feature>
<name>A0A833WMU7_PHYIN</name>
<organism evidence="7 9">
    <name type="scientific">Phytophthora infestans</name>
    <name type="common">Potato late blight agent</name>
    <name type="synonym">Botrytis infestans</name>
    <dbReference type="NCBI Taxonomy" id="4787"/>
    <lineage>
        <taxon>Eukaryota</taxon>
        <taxon>Sar</taxon>
        <taxon>Stramenopiles</taxon>
        <taxon>Oomycota</taxon>
        <taxon>Peronosporomycetes</taxon>
        <taxon>Peronosporales</taxon>
        <taxon>Peronosporaceae</taxon>
        <taxon>Phytophthora</taxon>
    </lineage>
</organism>
<keyword evidence="4" id="KW-0325">Glycoprotein</keyword>
<feature type="region of interest" description="Disordered" evidence="5">
    <location>
        <begin position="411"/>
        <end position="440"/>
    </location>
</feature>
<evidence type="ECO:0000256" key="3">
    <source>
        <dbReference type="ARBA" id="ARBA00023157"/>
    </source>
</evidence>
<evidence type="ECO:0000256" key="1">
    <source>
        <dbReference type="ARBA" id="ARBA00007528"/>
    </source>
</evidence>
<dbReference type="AlphaFoldDB" id="A0A833WMU7"/>